<dbReference type="Pfam" id="PF00563">
    <property type="entry name" value="EAL"/>
    <property type="match status" value="1"/>
</dbReference>
<proteinExistence type="predicted"/>
<dbReference type="AlphaFoldDB" id="A0A377DQH3"/>
<dbReference type="SMART" id="SM00052">
    <property type="entry name" value="EAL"/>
    <property type="match status" value="1"/>
</dbReference>
<accession>A0A377DQH3</accession>
<dbReference type="SUPFAM" id="SSF55073">
    <property type="entry name" value="Nucleotide cyclase"/>
    <property type="match status" value="1"/>
</dbReference>
<dbReference type="FunFam" id="3.20.20.450:FF:000018">
    <property type="entry name" value="Probable diguanylate cyclase DgcE"/>
    <property type="match status" value="1"/>
</dbReference>
<dbReference type="Proteomes" id="UP000254429">
    <property type="component" value="Unassembled WGS sequence"/>
</dbReference>
<dbReference type="PANTHER" id="PTHR44757:SF4">
    <property type="entry name" value="DIGUANYLATE CYCLASE DGCE-RELATED"/>
    <property type="match status" value="1"/>
</dbReference>
<dbReference type="Gene3D" id="3.20.20.450">
    <property type="entry name" value="EAL domain"/>
    <property type="match status" value="1"/>
</dbReference>
<dbReference type="InterPro" id="IPR001633">
    <property type="entry name" value="EAL_dom"/>
</dbReference>
<dbReference type="Gene3D" id="3.30.70.270">
    <property type="match status" value="1"/>
</dbReference>
<name>A0A377DQH3_ECOLX</name>
<dbReference type="InterPro" id="IPR043128">
    <property type="entry name" value="Rev_trsase/Diguanyl_cyclase"/>
</dbReference>
<dbReference type="InterPro" id="IPR035919">
    <property type="entry name" value="EAL_sf"/>
</dbReference>
<dbReference type="InterPro" id="IPR052155">
    <property type="entry name" value="Biofilm_reg_signaling"/>
</dbReference>
<gene>
    <name evidence="2" type="ORF">NCTC8500_02089</name>
</gene>
<evidence type="ECO:0000313" key="3">
    <source>
        <dbReference type="Proteomes" id="UP000254429"/>
    </source>
</evidence>
<evidence type="ECO:0000259" key="1">
    <source>
        <dbReference type="PROSITE" id="PS50883"/>
    </source>
</evidence>
<dbReference type="PROSITE" id="PS50883">
    <property type="entry name" value="EAL"/>
    <property type="match status" value="1"/>
</dbReference>
<feature type="domain" description="EAL" evidence="1">
    <location>
        <begin position="83"/>
        <end position="332"/>
    </location>
</feature>
<dbReference type="EMBL" id="UGFG01000001">
    <property type="protein sequence ID" value="STM38323.1"/>
    <property type="molecule type" value="Genomic_DNA"/>
</dbReference>
<dbReference type="InterPro" id="IPR029787">
    <property type="entry name" value="Nucleotide_cyclase"/>
</dbReference>
<dbReference type="PANTHER" id="PTHR44757">
    <property type="entry name" value="DIGUANYLATE CYCLASE DGCP"/>
    <property type="match status" value="1"/>
</dbReference>
<evidence type="ECO:0000313" key="2">
    <source>
        <dbReference type="EMBL" id="STM38323.1"/>
    </source>
</evidence>
<reference evidence="2 3" key="1">
    <citation type="submission" date="2018-06" db="EMBL/GenBank/DDBJ databases">
        <authorList>
            <consortium name="Pathogen Informatics"/>
            <person name="Doyle S."/>
        </authorList>
    </citation>
    <scope>NUCLEOTIDE SEQUENCE [LARGE SCALE GENOMIC DNA]</scope>
    <source>
        <strain evidence="2 3">NCTC8500</strain>
    </source>
</reference>
<sequence length="333" mass="36399">MLKARVLSLHALSSAVNDYHFIWEGRVHRVGASAGITLIDDNNHQAAEVMSQADIACYASKNGGRGRVTVYEPQQAAAHSERAAMSLDEQWRMIKENQLMMLAHGVASPRIPEARNLWLISLKLWSCEGEIIDEQTFRRSFSDPALSHALDRRVFHEFFQQAAKAVASKGISIALPLSVAGLSSATLVNDLLEQLDNSPLPPRLLHLIIPAEAILDHAESVQKLRLAGCRIVLSQVGRDLQIFNSLKANMADYLLLDGELCANVQGNLMDEMLITIIQGHAQRLGVKTIAGPVVLPLVMDTLSGIGVDLIYGDVIADAQPLDLLVNSSYFAIN</sequence>
<organism evidence="2 3">
    <name type="scientific">Escherichia coli</name>
    <dbReference type="NCBI Taxonomy" id="562"/>
    <lineage>
        <taxon>Bacteria</taxon>
        <taxon>Pseudomonadati</taxon>
        <taxon>Pseudomonadota</taxon>
        <taxon>Gammaproteobacteria</taxon>
        <taxon>Enterobacterales</taxon>
        <taxon>Enterobacteriaceae</taxon>
        <taxon>Escherichia</taxon>
    </lineage>
</organism>
<dbReference type="SUPFAM" id="SSF141868">
    <property type="entry name" value="EAL domain-like"/>
    <property type="match status" value="1"/>
</dbReference>
<protein>
    <submittedName>
        <fullName evidence="2">Sensor protein</fullName>
    </submittedName>
</protein>